<reference evidence="2" key="1">
    <citation type="journal article" date="2011" name="BMC Genomics">
        <title>Complete genome sequence of the filamentous anoxygenic phototrophic bacterium Chloroflexus aurantiacus.</title>
        <authorList>
            <person name="Tang K.H."/>
            <person name="Barry K."/>
            <person name="Chertkov O."/>
            <person name="Dalin E."/>
            <person name="Han C.S."/>
            <person name="Hauser L.J."/>
            <person name="Honchak B.M."/>
            <person name="Karbach L.E."/>
            <person name="Land M.L."/>
            <person name="Lapidus A."/>
            <person name="Larimer F.W."/>
            <person name="Mikhailova N."/>
            <person name="Pitluck S."/>
            <person name="Pierson B.K."/>
            <person name="Blankenship R.E."/>
        </authorList>
    </citation>
    <scope>NUCLEOTIDE SEQUENCE [LARGE SCALE GENOMIC DNA]</scope>
    <source>
        <strain evidence="2">ATCC 29366 / DSM 635 / J-10-fl</strain>
    </source>
</reference>
<dbReference type="InParanoid" id="A9WDE1"/>
<evidence type="ECO:0000313" key="2">
    <source>
        <dbReference type="Proteomes" id="UP000002008"/>
    </source>
</evidence>
<dbReference type="PANTHER" id="PTHR38479">
    <property type="entry name" value="LMO0824 PROTEIN"/>
    <property type="match status" value="1"/>
</dbReference>
<proteinExistence type="predicted"/>
<dbReference type="AlphaFoldDB" id="A9WDE1"/>
<organism evidence="1 2">
    <name type="scientific">Chloroflexus aurantiacus (strain ATCC 29366 / DSM 635 / J-10-fl)</name>
    <dbReference type="NCBI Taxonomy" id="324602"/>
    <lineage>
        <taxon>Bacteria</taxon>
        <taxon>Bacillati</taxon>
        <taxon>Chloroflexota</taxon>
        <taxon>Chloroflexia</taxon>
        <taxon>Chloroflexales</taxon>
        <taxon>Chloroflexineae</taxon>
        <taxon>Chloroflexaceae</taxon>
        <taxon>Chloroflexus</taxon>
    </lineage>
</organism>
<dbReference type="PATRIC" id="fig|324602.8.peg.4357"/>
<dbReference type="EMBL" id="CP000909">
    <property type="protein sequence ID" value="ABY37060.1"/>
    <property type="molecule type" value="Genomic_DNA"/>
</dbReference>
<dbReference type="SMR" id="A9WDE1"/>
<dbReference type="RefSeq" id="WP_012259713.1">
    <property type="nucleotide sequence ID" value="NC_010175.1"/>
</dbReference>
<dbReference type="STRING" id="324602.Caur_3883"/>
<dbReference type="Pfam" id="PF06224">
    <property type="entry name" value="AlkZ-like"/>
    <property type="match status" value="1"/>
</dbReference>
<accession>A9WDE1</accession>
<keyword evidence="2" id="KW-1185">Reference proteome</keyword>
<evidence type="ECO:0000313" key="1">
    <source>
        <dbReference type="EMBL" id="ABY37060.1"/>
    </source>
</evidence>
<dbReference type="Proteomes" id="UP000002008">
    <property type="component" value="Chromosome"/>
</dbReference>
<gene>
    <name evidence="1" type="ordered locus">Caur_3883</name>
</gene>
<dbReference type="KEGG" id="cau:Caur_3883"/>
<sequence>MKIGAVLTREQVISARYVHHGLLTPFPDPLVAAQRLAGVQAQILPAAGLALWNRVAGFSADQLEHLLYHERSLVRLWGQRGTLHLYAMTDWPLVYGMQAGQATYWEQEAQRDGWAVDEYEAFIARVGDLLYEHETLGRSDLRRLLPAIDQRHLSGWGGVFAILTRRGLACHAAPRGGEARMTHRLRWRPDLVWEPPDTDTANAEMLRRYLAVFGPVRLVDMTCWRGRTQAEMKRWLALIGEEVVRVSVDGQPAWWLQSYLDRLADLPTPADLPPHLLGRFDPLLLGTRDKSWLIDADVYNRVWRPAGHIEATMLVHGRIAGTWRYDWRGSSIVVTLRPFKPLPPSERIRIESLAAGVAEHFAAPLGDCRWEAVA</sequence>
<dbReference type="HOGENOM" id="CLU_047003_0_1_0"/>
<dbReference type="InterPro" id="IPR009351">
    <property type="entry name" value="AlkZ-like"/>
</dbReference>
<evidence type="ECO:0008006" key="3">
    <source>
        <dbReference type="Google" id="ProtNLM"/>
    </source>
</evidence>
<name>A9WDE1_CHLAA</name>
<dbReference type="PANTHER" id="PTHR38479:SF2">
    <property type="entry name" value="WINGED HELIX DNA-BINDING DOMAIN-CONTAINING PROTEIN"/>
    <property type="match status" value="1"/>
</dbReference>
<dbReference type="eggNOG" id="COG3214">
    <property type="taxonomic scope" value="Bacteria"/>
</dbReference>
<protein>
    <recommendedName>
        <fullName evidence="3">Winged helix DNA-binding domain-containing protein</fullName>
    </recommendedName>
</protein>
<dbReference type="EnsemblBacteria" id="ABY37060">
    <property type="protein sequence ID" value="ABY37060"/>
    <property type="gene ID" value="Caur_3883"/>
</dbReference>